<comment type="caution">
    <text evidence="3">The sequence shown here is derived from an EMBL/GenBank/DDBJ whole genome shotgun (WGS) entry which is preliminary data.</text>
</comment>
<keyword evidence="4" id="KW-1185">Reference proteome</keyword>
<dbReference type="Pfam" id="PF03544">
    <property type="entry name" value="TonB_C"/>
    <property type="match status" value="1"/>
</dbReference>
<feature type="domain" description="TonB C-terminal" evidence="2">
    <location>
        <begin position="95"/>
        <end position="153"/>
    </location>
</feature>
<gene>
    <name evidence="3" type="ORF">ESU54_05070</name>
</gene>
<organism evidence="3 4">
    <name type="scientific">Aequorivita antarctica</name>
    <dbReference type="NCBI Taxonomy" id="153266"/>
    <lineage>
        <taxon>Bacteria</taxon>
        <taxon>Pseudomonadati</taxon>
        <taxon>Bacteroidota</taxon>
        <taxon>Flavobacteriia</taxon>
        <taxon>Flavobacteriales</taxon>
        <taxon>Flavobacteriaceae</taxon>
        <taxon>Aequorivita</taxon>
    </lineage>
</organism>
<dbReference type="InterPro" id="IPR037682">
    <property type="entry name" value="TonB_C"/>
</dbReference>
<proteinExistence type="predicted"/>
<evidence type="ECO:0000313" key="3">
    <source>
        <dbReference type="EMBL" id="TXD73844.1"/>
    </source>
</evidence>
<dbReference type="SUPFAM" id="SSF74653">
    <property type="entry name" value="TolA/TonB C-terminal domain"/>
    <property type="match status" value="1"/>
</dbReference>
<dbReference type="OrthoDB" id="1522859at2"/>
<dbReference type="GO" id="GO:0055085">
    <property type="term" value="P:transmembrane transport"/>
    <property type="evidence" value="ECO:0007669"/>
    <property type="project" value="InterPro"/>
</dbReference>
<accession>A0A5C6Z199</accession>
<protein>
    <recommendedName>
        <fullName evidence="2">TonB C-terminal domain-containing protein</fullName>
    </recommendedName>
</protein>
<keyword evidence="1" id="KW-0732">Signal</keyword>
<feature type="signal peptide" evidence="1">
    <location>
        <begin position="1"/>
        <end position="20"/>
    </location>
</feature>
<reference evidence="3 4" key="1">
    <citation type="submission" date="2019-08" db="EMBL/GenBank/DDBJ databases">
        <title>Genome of Aequorivita antarctica SW49 (type strain).</title>
        <authorList>
            <person name="Bowman J.P."/>
        </authorList>
    </citation>
    <scope>NUCLEOTIDE SEQUENCE [LARGE SCALE GENOMIC DNA]</scope>
    <source>
        <strain evidence="3 4">SW49</strain>
    </source>
</reference>
<name>A0A5C6Z199_9FLAO</name>
<evidence type="ECO:0000259" key="2">
    <source>
        <dbReference type="Pfam" id="PF03544"/>
    </source>
</evidence>
<evidence type="ECO:0000313" key="4">
    <source>
        <dbReference type="Proteomes" id="UP000321497"/>
    </source>
</evidence>
<feature type="chain" id="PRO_5023129219" description="TonB C-terminal domain-containing protein" evidence="1">
    <location>
        <begin position="21"/>
        <end position="171"/>
    </location>
</feature>
<dbReference type="EMBL" id="VORT01000003">
    <property type="protein sequence ID" value="TXD73844.1"/>
    <property type="molecule type" value="Genomic_DNA"/>
</dbReference>
<dbReference type="RefSeq" id="WP_111843527.1">
    <property type="nucleotide sequence ID" value="NZ_UEGI01000002.1"/>
</dbReference>
<dbReference type="Gene3D" id="3.30.1150.10">
    <property type="match status" value="1"/>
</dbReference>
<dbReference type="Proteomes" id="UP000321497">
    <property type="component" value="Unassembled WGS sequence"/>
</dbReference>
<dbReference type="AlphaFoldDB" id="A0A5C6Z199"/>
<sequence>MIFKKFLFLCFVSCASISFAQEEGSVTEVTESEMTTGDVPYAVIENVPKYPGCKGDDNIELKDCMSTKIAEFINKHFDMKMIEAMDLPPKIYRSAVQFKIDKQGNVVDVRARADYPEIENEAVRVVSNLPQMKPGKQRGKEVGVLYSLPIIFKVEPPKRVEKKSNKRKIKN</sequence>
<evidence type="ECO:0000256" key="1">
    <source>
        <dbReference type="SAM" id="SignalP"/>
    </source>
</evidence>